<protein>
    <recommendedName>
        <fullName evidence="3">Thioesterase domain-containing protein</fullName>
    </recommendedName>
</protein>
<accession>A0A9P4K5Y5</accession>
<gene>
    <name evidence="1" type="ORF">CC78DRAFT_581562</name>
</gene>
<dbReference type="OrthoDB" id="506431at2759"/>
<dbReference type="Gene3D" id="3.10.129.10">
    <property type="entry name" value="Hotdog Thioesterase"/>
    <property type="match status" value="1"/>
</dbReference>
<proteinExistence type="predicted"/>
<name>A0A9P4K5Y5_9PLEO</name>
<keyword evidence="2" id="KW-1185">Reference proteome</keyword>
<evidence type="ECO:0000313" key="1">
    <source>
        <dbReference type="EMBL" id="KAF2263469.1"/>
    </source>
</evidence>
<dbReference type="Proteomes" id="UP000800093">
    <property type="component" value="Unassembled WGS sequence"/>
</dbReference>
<comment type="caution">
    <text evidence="1">The sequence shown here is derived from an EMBL/GenBank/DDBJ whole genome shotgun (WGS) entry which is preliminary data.</text>
</comment>
<dbReference type="PANTHER" id="PTHR47260">
    <property type="entry name" value="UPF0644 PROTEIN PB2B4.06"/>
    <property type="match status" value="1"/>
</dbReference>
<evidence type="ECO:0008006" key="3">
    <source>
        <dbReference type="Google" id="ProtNLM"/>
    </source>
</evidence>
<dbReference type="InterPro" id="IPR052061">
    <property type="entry name" value="PTE-AB_protein"/>
</dbReference>
<sequence>MYNISYSFTRQLPKAAPRLQLLIQSSNIRLLSLSSITPQQSRFRIAYLWYAICLTSGTAAGYTIRKFLTPLELPLPGSSDDDHALDTLAAELDALDIVKTMRAQGYHLHSDTPLNELGKGKGGWMELDIGRNITESAVDKVKAAPTISQKALAGLRGFGVQRAFWNSETRELIAVVWMGGAISGWPGIAHGGAIAILFEDSMTRLVAGPHNALDSSLRPSSMSITYSRPTEVLKFYVLRASFDTLNLPQSTPPPEPLPPKSWVLSWKDLTKKPAPIPEPMVELSGTLETLQGKVCVRAKGTFPSSAVSKNTGWATENIRSTT</sequence>
<dbReference type="InterPro" id="IPR029069">
    <property type="entry name" value="HotDog_dom_sf"/>
</dbReference>
<dbReference type="EMBL" id="ML986626">
    <property type="protein sequence ID" value="KAF2263469.1"/>
    <property type="molecule type" value="Genomic_DNA"/>
</dbReference>
<dbReference type="AlphaFoldDB" id="A0A9P4K5Y5"/>
<dbReference type="SUPFAM" id="SSF54637">
    <property type="entry name" value="Thioesterase/thiol ester dehydrase-isomerase"/>
    <property type="match status" value="1"/>
</dbReference>
<organism evidence="1 2">
    <name type="scientific">Lojkania enalia</name>
    <dbReference type="NCBI Taxonomy" id="147567"/>
    <lineage>
        <taxon>Eukaryota</taxon>
        <taxon>Fungi</taxon>
        <taxon>Dikarya</taxon>
        <taxon>Ascomycota</taxon>
        <taxon>Pezizomycotina</taxon>
        <taxon>Dothideomycetes</taxon>
        <taxon>Pleosporomycetidae</taxon>
        <taxon>Pleosporales</taxon>
        <taxon>Pleosporales incertae sedis</taxon>
        <taxon>Lojkania</taxon>
    </lineage>
</organism>
<reference evidence="2" key="1">
    <citation type="journal article" date="2020" name="Stud. Mycol.">
        <title>101 Dothideomycetes genomes: A test case for predicting lifestyles and emergence of pathogens.</title>
        <authorList>
            <person name="Haridas S."/>
            <person name="Albert R."/>
            <person name="Binder M."/>
            <person name="Bloem J."/>
            <person name="LaButti K."/>
            <person name="Salamov A."/>
            <person name="Andreopoulos B."/>
            <person name="Baker S."/>
            <person name="Barry K."/>
            <person name="Bills G."/>
            <person name="Bluhm B."/>
            <person name="Cannon C."/>
            <person name="Castanera R."/>
            <person name="Culley D."/>
            <person name="Daum C."/>
            <person name="Ezra D."/>
            <person name="Gonzalez J."/>
            <person name="Henrissat B."/>
            <person name="Kuo A."/>
            <person name="Liang C."/>
            <person name="Lipzen A."/>
            <person name="Lutzoni F."/>
            <person name="Magnuson J."/>
            <person name="Mondo S."/>
            <person name="Nolan M."/>
            <person name="Ohm R."/>
            <person name="Pangilinan J."/>
            <person name="Park H.-J."/>
            <person name="Ramirez L."/>
            <person name="Alfaro M."/>
            <person name="Sun H."/>
            <person name="Tritt A."/>
            <person name="Yoshinaga Y."/>
            <person name="Zwiers L.-H."/>
            <person name="Turgeon B."/>
            <person name="Goodwin S."/>
            <person name="Spatafora J."/>
            <person name="Crous P."/>
            <person name="Grigoriev I."/>
        </authorList>
    </citation>
    <scope>NUCLEOTIDE SEQUENCE [LARGE SCALE GENOMIC DNA]</scope>
    <source>
        <strain evidence="2">CBS 304.66</strain>
    </source>
</reference>
<evidence type="ECO:0000313" key="2">
    <source>
        <dbReference type="Proteomes" id="UP000800093"/>
    </source>
</evidence>
<dbReference type="PANTHER" id="PTHR47260:SF1">
    <property type="entry name" value="UPF0644 PROTEIN PB2B4.06"/>
    <property type="match status" value="1"/>
</dbReference>